<feature type="compositionally biased region" description="Basic and acidic residues" evidence="1">
    <location>
        <begin position="23"/>
        <end position="48"/>
    </location>
</feature>
<feature type="compositionally biased region" description="Acidic residues" evidence="1">
    <location>
        <begin position="105"/>
        <end position="132"/>
    </location>
</feature>
<sequence>MDFDIRHRKHRKHENADGLIRLHQSEKVLKSEEVIPWNEPKEESRPRDSTLPSRQEYLKPYGIIDRAFYPKEETEEALEGEEEATEEEGDADEETSEEGSYSEYSEGESSEEEEEIEEEEEEVGSEWEDLPEEAARTATEVEDPEAVRRREEIAAGKSQLEFASGASLRINNDPTRDPEPPEPEDGGSATAASSASRWRRSQSPSPSTPARPPVRPRTDAGNRPSSPVIIPPSP</sequence>
<keyword evidence="3" id="KW-1185">Reference proteome</keyword>
<dbReference type="Gramene" id="GBG59203">
    <property type="protein sequence ID" value="GBG59203"/>
    <property type="gene ID" value="CBR_g32219"/>
</dbReference>
<protein>
    <submittedName>
        <fullName evidence="2">Uncharacterized protein</fullName>
    </submittedName>
</protein>
<dbReference type="AlphaFoldDB" id="A0A388JN79"/>
<feature type="region of interest" description="Disordered" evidence="1">
    <location>
        <begin position="1"/>
        <end position="234"/>
    </location>
</feature>
<evidence type="ECO:0000313" key="3">
    <source>
        <dbReference type="Proteomes" id="UP000265515"/>
    </source>
</evidence>
<feature type="compositionally biased region" description="Basic and acidic residues" evidence="1">
    <location>
        <begin position="145"/>
        <end position="154"/>
    </location>
</feature>
<feature type="compositionally biased region" description="Basic residues" evidence="1">
    <location>
        <begin position="1"/>
        <end position="13"/>
    </location>
</feature>
<feature type="compositionally biased region" description="Pro residues" evidence="1">
    <location>
        <begin position="206"/>
        <end position="215"/>
    </location>
</feature>
<dbReference type="Proteomes" id="UP000265515">
    <property type="component" value="Unassembled WGS sequence"/>
</dbReference>
<comment type="caution">
    <text evidence="2">The sequence shown here is derived from an EMBL/GenBank/DDBJ whole genome shotgun (WGS) entry which is preliminary data.</text>
</comment>
<feature type="compositionally biased region" description="Low complexity" evidence="1">
    <location>
        <begin position="188"/>
        <end position="205"/>
    </location>
</feature>
<dbReference type="EMBL" id="BFEA01000003">
    <property type="protein sequence ID" value="GBG59203.1"/>
    <property type="molecule type" value="Genomic_DNA"/>
</dbReference>
<accession>A0A388JN79</accession>
<proteinExistence type="predicted"/>
<feature type="compositionally biased region" description="Acidic residues" evidence="1">
    <location>
        <begin position="73"/>
        <end position="97"/>
    </location>
</feature>
<reference evidence="2 3" key="1">
    <citation type="journal article" date="2018" name="Cell">
        <title>The Chara Genome: Secondary Complexity and Implications for Plant Terrestrialization.</title>
        <authorList>
            <person name="Nishiyama T."/>
            <person name="Sakayama H."/>
            <person name="Vries J.D."/>
            <person name="Buschmann H."/>
            <person name="Saint-Marcoux D."/>
            <person name="Ullrich K.K."/>
            <person name="Haas F.B."/>
            <person name="Vanderstraeten L."/>
            <person name="Becker D."/>
            <person name="Lang D."/>
            <person name="Vosolsobe S."/>
            <person name="Rombauts S."/>
            <person name="Wilhelmsson P.K.I."/>
            <person name="Janitza P."/>
            <person name="Kern R."/>
            <person name="Heyl A."/>
            <person name="Rumpler F."/>
            <person name="Villalobos L.I.A.C."/>
            <person name="Clay J.M."/>
            <person name="Skokan R."/>
            <person name="Toyoda A."/>
            <person name="Suzuki Y."/>
            <person name="Kagoshima H."/>
            <person name="Schijlen E."/>
            <person name="Tajeshwar N."/>
            <person name="Catarino B."/>
            <person name="Hetherington A.J."/>
            <person name="Saltykova A."/>
            <person name="Bonnot C."/>
            <person name="Breuninger H."/>
            <person name="Symeonidi A."/>
            <person name="Radhakrishnan G.V."/>
            <person name="Van Nieuwerburgh F."/>
            <person name="Deforce D."/>
            <person name="Chang C."/>
            <person name="Karol K.G."/>
            <person name="Hedrich R."/>
            <person name="Ulvskov P."/>
            <person name="Glockner G."/>
            <person name="Delwiche C.F."/>
            <person name="Petrasek J."/>
            <person name="Van de Peer Y."/>
            <person name="Friml J."/>
            <person name="Beilby M."/>
            <person name="Dolan L."/>
            <person name="Kohara Y."/>
            <person name="Sugano S."/>
            <person name="Fujiyama A."/>
            <person name="Delaux P.-M."/>
            <person name="Quint M."/>
            <person name="TheiBen G."/>
            <person name="Hagemann M."/>
            <person name="Harholt J."/>
            <person name="Dunand C."/>
            <person name="Zachgo S."/>
            <person name="Langdale J."/>
            <person name="Maumus F."/>
            <person name="Straeten D.V.D."/>
            <person name="Gould S.B."/>
            <person name="Rensing S.A."/>
        </authorList>
    </citation>
    <scope>NUCLEOTIDE SEQUENCE [LARGE SCALE GENOMIC DNA]</scope>
    <source>
        <strain evidence="2 3">S276</strain>
    </source>
</reference>
<evidence type="ECO:0000313" key="2">
    <source>
        <dbReference type="EMBL" id="GBG59203.1"/>
    </source>
</evidence>
<evidence type="ECO:0000256" key="1">
    <source>
        <dbReference type="SAM" id="MobiDB-lite"/>
    </source>
</evidence>
<organism evidence="2 3">
    <name type="scientific">Chara braunii</name>
    <name type="common">Braun's stonewort</name>
    <dbReference type="NCBI Taxonomy" id="69332"/>
    <lineage>
        <taxon>Eukaryota</taxon>
        <taxon>Viridiplantae</taxon>
        <taxon>Streptophyta</taxon>
        <taxon>Charophyceae</taxon>
        <taxon>Charales</taxon>
        <taxon>Characeae</taxon>
        <taxon>Chara</taxon>
    </lineage>
</organism>
<gene>
    <name evidence="2" type="ORF">CBR_g32219</name>
</gene>
<name>A0A388JN79_CHABU</name>